<evidence type="ECO:0000313" key="3">
    <source>
        <dbReference type="Proteomes" id="UP001156905"/>
    </source>
</evidence>
<keyword evidence="3" id="KW-1185">Reference proteome</keyword>
<proteinExistence type="predicted"/>
<gene>
    <name evidence="2" type="ORF">GCM10007857_78470</name>
</gene>
<organism evidence="2 3">
    <name type="scientific">Bradyrhizobium iriomotense</name>
    <dbReference type="NCBI Taxonomy" id="441950"/>
    <lineage>
        <taxon>Bacteria</taxon>
        <taxon>Pseudomonadati</taxon>
        <taxon>Pseudomonadota</taxon>
        <taxon>Alphaproteobacteria</taxon>
        <taxon>Hyphomicrobiales</taxon>
        <taxon>Nitrobacteraceae</taxon>
        <taxon>Bradyrhizobium</taxon>
    </lineage>
</organism>
<name>A0ABQ6BEU4_9BRAD</name>
<evidence type="ECO:0000313" key="2">
    <source>
        <dbReference type="EMBL" id="GLR91131.1"/>
    </source>
</evidence>
<accession>A0ABQ6BEU4</accession>
<sequence>MPQFIASYDLKVAKPDPHDNFLTNAMEHGWYPWILDDDDTLFTLPNTTLEGSFVDQMQALAALNAARAQTEKELGIRITMEKWIVAQYVVDPAFDSNEKEKARNSPGDTSLSIQAGD</sequence>
<reference evidence="3" key="1">
    <citation type="journal article" date="2019" name="Int. J. Syst. Evol. Microbiol.">
        <title>The Global Catalogue of Microorganisms (GCM) 10K type strain sequencing project: providing services to taxonomists for standard genome sequencing and annotation.</title>
        <authorList>
            <consortium name="The Broad Institute Genomics Platform"/>
            <consortium name="The Broad Institute Genome Sequencing Center for Infectious Disease"/>
            <person name="Wu L."/>
            <person name="Ma J."/>
        </authorList>
    </citation>
    <scope>NUCLEOTIDE SEQUENCE [LARGE SCALE GENOMIC DNA]</scope>
    <source>
        <strain evidence="3">NBRC 102520</strain>
    </source>
</reference>
<feature type="region of interest" description="Disordered" evidence="1">
    <location>
        <begin position="95"/>
        <end position="117"/>
    </location>
</feature>
<protein>
    <submittedName>
        <fullName evidence="2">Uncharacterized protein</fullName>
    </submittedName>
</protein>
<dbReference type="RefSeq" id="WP_284274304.1">
    <property type="nucleotide sequence ID" value="NZ_BSOW01000042.1"/>
</dbReference>
<comment type="caution">
    <text evidence="2">The sequence shown here is derived from an EMBL/GenBank/DDBJ whole genome shotgun (WGS) entry which is preliminary data.</text>
</comment>
<feature type="compositionally biased region" description="Polar residues" evidence="1">
    <location>
        <begin position="106"/>
        <end position="117"/>
    </location>
</feature>
<dbReference type="EMBL" id="BSOW01000042">
    <property type="protein sequence ID" value="GLR91131.1"/>
    <property type="molecule type" value="Genomic_DNA"/>
</dbReference>
<dbReference type="Proteomes" id="UP001156905">
    <property type="component" value="Unassembled WGS sequence"/>
</dbReference>
<evidence type="ECO:0000256" key="1">
    <source>
        <dbReference type="SAM" id="MobiDB-lite"/>
    </source>
</evidence>